<name>A0A1E3V871_9HYPH</name>
<evidence type="ECO:0000313" key="3">
    <source>
        <dbReference type="Proteomes" id="UP000094342"/>
    </source>
</evidence>
<dbReference type="InterPro" id="IPR007833">
    <property type="entry name" value="Capsule_polysaccharide_synth"/>
</dbReference>
<protein>
    <submittedName>
        <fullName evidence="2">Capsular biosynthesis protein</fullName>
    </submittedName>
</protein>
<evidence type="ECO:0000313" key="2">
    <source>
        <dbReference type="EMBL" id="ODR89844.1"/>
    </source>
</evidence>
<accession>A0A1E3V871</accession>
<dbReference type="Pfam" id="PF05159">
    <property type="entry name" value="Capsule_synth"/>
    <property type="match status" value="1"/>
</dbReference>
<feature type="region of interest" description="Disordered" evidence="1">
    <location>
        <begin position="413"/>
        <end position="448"/>
    </location>
</feature>
<dbReference type="GO" id="GO:0000271">
    <property type="term" value="P:polysaccharide biosynthetic process"/>
    <property type="evidence" value="ECO:0007669"/>
    <property type="project" value="InterPro"/>
</dbReference>
<dbReference type="CDD" id="cd16441">
    <property type="entry name" value="beta_Kdo_transferase_KpsS"/>
    <property type="match status" value="1"/>
</dbReference>
<sequence>MTEGTMIRHTGRRTFLFLQGPSSSIFPKIATRLEAYGHRCVRINLNVGDRIFWRRRGGYNYRGSLARWPGYVDAFIRCHGVSDLVLLGEERPYHQKAIAAARRYGAAVYVVEMGYLRPDWLTLECGGMSSNSHFPAEPEQILKAAASLPEPDWQRRYSQTFLAEAAYDLLYNLPNVLFWFLFPGYHRHGIFHPLAEYAGWLRRLAGAKRQQRAAEAVIRSLTSDRLPYFVYPLQLETDFQLRAHSPFNSQEEAIGDILASFARQAPPTSKLAIKVHPLDNNLIPWRRIIASQAAALGIEDRVAFLDGGNLDLLMAGSAGMVTVNSTAGLHALKQGKPVKVLGRAVFDIAGLTDQQPLDAFWAAPTQPDPDLSAATFRLMAASIQVRGNFYSHAGTDAGAEAIAERIHRNMVNQPGAFIDPPPRQKPEKRSPSPLRDSLTGARASSPFD</sequence>
<dbReference type="AlphaFoldDB" id="A0A1E3V871"/>
<dbReference type="RefSeq" id="WP_069459546.1">
    <property type="nucleotide sequence ID" value="NZ_LYBW01000060.1"/>
</dbReference>
<dbReference type="OrthoDB" id="9794206at2"/>
<gene>
    <name evidence="2" type="ORF">A8M32_16800</name>
</gene>
<dbReference type="STRING" id="1752398.A8M32_16800"/>
<dbReference type="EMBL" id="LYBW01000060">
    <property type="protein sequence ID" value="ODR89844.1"/>
    <property type="molecule type" value="Genomic_DNA"/>
</dbReference>
<dbReference type="GO" id="GO:0015774">
    <property type="term" value="P:polysaccharide transport"/>
    <property type="evidence" value="ECO:0007669"/>
    <property type="project" value="InterPro"/>
</dbReference>
<proteinExistence type="predicted"/>
<reference evidence="3" key="1">
    <citation type="submission" date="2016-05" db="EMBL/GenBank/DDBJ databases">
        <authorList>
            <person name="Li Y."/>
        </authorList>
    </citation>
    <scope>NUCLEOTIDE SEQUENCE [LARGE SCALE GENOMIC DNA]</scope>
    <source>
        <strain evidence="3">YIC4027</strain>
    </source>
</reference>
<evidence type="ECO:0000256" key="1">
    <source>
        <dbReference type="SAM" id="MobiDB-lite"/>
    </source>
</evidence>
<dbReference type="Proteomes" id="UP000094342">
    <property type="component" value="Unassembled WGS sequence"/>
</dbReference>
<keyword evidence="3" id="KW-1185">Reference proteome</keyword>
<organism evidence="2 3">
    <name type="scientific">Sinorhizobium alkalisoli</name>
    <dbReference type="NCBI Taxonomy" id="1752398"/>
    <lineage>
        <taxon>Bacteria</taxon>
        <taxon>Pseudomonadati</taxon>
        <taxon>Pseudomonadota</taxon>
        <taxon>Alphaproteobacteria</taxon>
        <taxon>Hyphomicrobiales</taxon>
        <taxon>Rhizobiaceae</taxon>
        <taxon>Sinorhizobium/Ensifer group</taxon>
        <taxon>Sinorhizobium</taxon>
    </lineage>
</organism>
<comment type="caution">
    <text evidence="2">The sequence shown here is derived from an EMBL/GenBank/DDBJ whole genome shotgun (WGS) entry which is preliminary data.</text>
</comment>